<dbReference type="RefSeq" id="XP_014153688.1">
    <property type="nucleotide sequence ID" value="XM_014298213.1"/>
</dbReference>
<dbReference type="InterPro" id="IPR049408">
    <property type="entry name" value="UVSSA_N_a-solenoid_rpt"/>
</dbReference>
<evidence type="ECO:0000256" key="6">
    <source>
        <dbReference type="ARBA" id="ARBA00022771"/>
    </source>
</evidence>
<evidence type="ECO:0000256" key="4">
    <source>
        <dbReference type="ARBA" id="ARBA00022723"/>
    </source>
</evidence>
<protein>
    <recommendedName>
        <fullName evidence="12">UV-stimulated scaffold protein A C-terminal domain-containing protein</fullName>
    </recommendedName>
</protein>
<feature type="region of interest" description="Disordered" evidence="11">
    <location>
        <begin position="696"/>
        <end position="749"/>
    </location>
</feature>
<dbReference type="Pfam" id="PF09740">
    <property type="entry name" value="DUF2043"/>
    <property type="match status" value="1"/>
</dbReference>
<keyword evidence="14" id="KW-1185">Reference proteome</keyword>
<dbReference type="PANTHER" id="PTHR28670">
    <property type="entry name" value="UV-STIMULATED SCAFFOLD PROTEIN A"/>
    <property type="match status" value="1"/>
</dbReference>
<evidence type="ECO:0000256" key="11">
    <source>
        <dbReference type="SAM" id="MobiDB-lite"/>
    </source>
</evidence>
<evidence type="ECO:0000256" key="3">
    <source>
        <dbReference type="ARBA" id="ARBA00022454"/>
    </source>
</evidence>
<evidence type="ECO:0000256" key="9">
    <source>
        <dbReference type="ARBA" id="ARBA00023204"/>
    </source>
</evidence>
<dbReference type="InterPro" id="IPR018610">
    <property type="entry name" value="UVSSA"/>
</dbReference>
<feature type="compositionally biased region" description="Polar residues" evidence="11">
    <location>
        <begin position="636"/>
        <end position="662"/>
    </location>
</feature>
<dbReference type="GO" id="GO:0008270">
    <property type="term" value="F:zinc ion binding"/>
    <property type="evidence" value="ECO:0007669"/>
    <property type="project" value="UniProtKB-KW"/>
</dbReference>
<evidence type="ECO:0000256" key="8">
    <source>
        <dbReference type="ARBA" id="ARBA00023054"/>
    </source>
</evidence>
<dbReference type="PANTHER" id="PTHR28670:SF1">
    <property type="entry name" value="UV-STIMULATED SCAFFOLD PROTEIN A"/>
    <property type="match status" value="1"/>
</dbReference>
<feature type="compositionally biased region" description="Low complexity" evidence="11">
    <location>
        <begin position="281"/>
        <end position="300"/>
    </location>
</feature>
<evidence type="ECO:0000256" key="1">
    <source>
        <dbReference type="ARBA" id="ARBA00004286"/>
    </source>
</evidence>
<gene>
    <name evidence="13" type="ORF">SARC_07840</name>
</gene>
<dbReference type="GO" id="GO:0000993">
    <property type="term" value="F:RNA polymerase II complex binding"/>
    <property type="evidence" value="ECO:0007669"/>
    <property type="project" value="TreeGrafter"/>
</dbReference>
<evidence type="ECO:0000313" key="14">
    <source>
        <dbReference type="Proteomes" id="UP000054560"/>
    </source>
</evidence>
<dbReference type="OrthoDB" id="5594015at2759"/>
<feature type="region of interest" description="Disordered" evidence="11">
    <location>
        <begin position="242"/>
        <end position="306"/>
    </location>
</feature>
<evidence type="ECO:0000259" key="12">
    <source>
        <dbReference type="Pfam" id="PF09740"/>
    </source>
</evidence>
<keyword evidence="5" id="KW-0227">DNA damage</keyword>
<keyword evidence="9" id="KW-0234">DNA repair</keyword>
<dbReference type="Proteomes" id="UP000054560">
    <property type="component" value="Unassembled WGS sequence"/>
</dbReference>
<comment type="subcellular location">
    <subcellularLocation>
        <location evidence="1">Chromosome</location>
    </subcellularLocation>
</comment>
<proteinExistence type="inferred from homology"/>
<dbReference type="STRING" id="667725.A0A0L0FT88"/>
<feature type="compositionally biased region" description="Polar residues" evidence="11">
    <location>
        <begin position="731"/>
        <end position="744"/>
    </location>
</feature>
<feature type="compositionally biased region" description="Low complexity" evidence="11">
    <location>
        <begin position="345"/>
        <end position="363"/>
    </location>
</feature>
<feature type="compositionally biased region" description="Polar residues" evidence="11">
    <location>
        <begin position="379"/>
        <end position="406"/>
    </location>
</feature>
<dbReference type="eggNOG" id="KOG2374">
    <property type="taxonomic scope" value="Eukaryota"/>
</dbReference>
<feature type="compositionally biased region" description="Low complexity" evidence="11">
    <location>
        <begin position="705"/>
        <end position="724"/>
    </location>
</feature>
<evidence type="ECO:0000256" key="2">
    <source>
        <dbReference type="ARBA" id="ARBA00009240"/>
    </source>
</evidence>
<organism evidence="13 14">
    <name type="scientific">Sphaeroforma arctica JP610</name>
    <dbReference type="NCBI Taxonomy" id="667725"/>
    <lineage>
        <taxon>Eukaryota</taxon>
        <taxon>Ichthyosporea</taxon>
        <taxon>Ichthyophonida</taxon>
        <taxon>Sphaeroforma</taxon>
    </lineage>
</organism>
<dbReference type="AlphaFoldDB" id="A0A0L0FT88"/>
<dbReference type="GeneID" id="25908344"/>
<name>A0A0L0FT88_9EUKA</name>
<keyword evidence="7" id="KW-0862">Zinc</keyword>
<feature type="region of interest" description="Disordered" evidence="11">
    <location>
        <begin position="813"/>
        <end position="847"/>
    </location>
</feature>
<feature type="domain" description="UV-stimulated scaffold protein A C-terminal" evidence="12">
    <location>
        <begin position="540"/>
        <end position="638"/>
    </location>
</feature>
<feature type="region of interest" description="Disordered" evidence="11">
    <location>
        <begin position="345"/>
        <end position="406"/>
    </location>
</feature>
<comment type="similarity">
    <text evidence="2">Belongs to the UVSSA family.</text>
</comment>
<evidence type="ECO:0000313" key="13">
    <source>
        <dbReference type="EMBL" id="KNC79786.1"/>
    </source>
</evidence>
<sequence>MSNIHGRRCEFFPRPYSSTAVMTTAEDRQHLETLVEDITSTGLVTLNDSHLKQLKTACRKSDSNLRFAFDRIWRQLNKDHAQIRYSCVKVIDALFQRSHLFRQLLLDDVHEYFALTIALNPKTKLPKPKSTARMLRRQTLICFNQWHEKYHDQHKKLVLGFKFLQNNGGIDFSDLGEDAGMSAVERQRARDRARAEQTKAQELYQRAAREIADQWDSVEINLSQLEASVDLMREQRLWGVDTIGPTRTDGTKKDEVTTPMNTEIPQTGEESSMHLDQQVRSINSTGSKNSTSSKNRSASAEPSVDAPVLSAVREHDRVLRYKHVLMVNTWVDALLGAVRYHGNQTGTNTTSSSSARGHSTSPTDTTSQPLSHRVGVPTGDSSRAQSTGRDGRTTTALGAASPTTQPHPQALLSRAVALQVRCQTLLKAVVQMGVDVSPPKCRSLAMATTSDNLADSTAEQKEDKASSETGWSVFSYARDVQKREPTQQHIQITLEQDEEQRLAYTYDNSRSKAIDPTAQVFKAPARTTAMGAAVRIKEGVPVMPYDTDLEYWESKTVPINVGLVDDIDHRFWSSSERVGEVDAALFRTRVRYHDNEFVPVKWACRAPLPTGKLCARHDRKKCPIHGPVIARDSEGVPNSPTPNAETQQPDGNTLLNNGTSADPTGAESDGAAQSIGQTGMGADVYARFAGIGTQADRSGAGAGATSNSLTTSQTTGTNHTTTSTAHRQDTQDTGVQDNAQTTVAHTAEQPLWESVAQDMGITMPSDGSEPLKETRANAFASSNAVVKGGFAELGDGQANAVVRIGEPHSDMASLNGGVGIRGRSKRKAADGGNSSRKPAKKESALAKVKDDVEVMNERRRRRLFKGRLYDAAVKLDLEEQKKHADKFGNQWQYY</sequence>
<dbReference type="EMBL" id="KQ242246">
    <property type="protein sequence ID" value="KNC79786.1"/>
    <property type="molecule type" value="Genomic_DNA"/>
</dbReference>
<keyword evidence="6" id="KW-0863">Zinc-finger</keyword>
<dbReference type="Pfam" id="PF20867">
    <property type="entry name" value="UVSSA_N"/>
    <property type="match status" value="1"/>
</dbReference>
<feature type="region of interest" description="Disordered" evidence="11">
    <location>
        <begin position="625"/>
        <end position="675"/>
    </location>
</feature>
<dbReference type="SUPFAM" id="SSF48464">
    <property type="entry name" value="ENTH/VHS domain"/>
    <property type="match status" value="1"/>
</dbReference>
<keyword evidence="4" id="KW-0479">Metal-binding</keyword>
<accession>A0A0L0FT88</accession>
<dbReference type="InterPro" id="IPR049431">
    <property type="entry name" value="UVSSA_C"/>
</dbReference>
<dbReference type="InterPro" id="IPR008942">
    <property type="entry name" value="ENTH_VHS"/>
</dbReference>
<evidence type="ECO:0000256" key="5">
    <source>
        <dbReference type="ARBA" id="ARBA00022763"/>
    </source>
</evidence>
<evidence type="ECO:0000256" key="10">
    <source>
        <dbReference type="SAM" id="Coils"/>
    </source>
</evidence>
<dbReference type="GO" id="GO:0009411">
    <property type="term" value="P:response to UV"/>
    <property type="evidence" value="ECO:0007669"/>
    <property type="project" value="InterPro"/>
</dbReference>
<dbReference type="GO" id="GO:0005694">
    <property type="term" value="C:chromosome"/>
    <property type="evidence" value="ECO:0007669"/>
    <property type="project" value="UniProtKB-SubCell"/>
</dbReference>
<feature type="compositionally biased region" description="Polar residues" evidence="11">
    <location>
        <begin position="258"/>
        <end position="280"/>
    </location>
</feature>
<keyword evidence="8 10" id="KW-0175">Coiled coil</keyword>
<dbReference type="GO" id="GO:0006283">
    <property type="term" value="P:transcription-coupled nucleotide-excision repair"/>
    <property type="evidence" value="ECO:0007669"/>
    <property type="project" value="TreeGrafter"/>
</dbReference>
<keyword evidence="3" id="KW-0158">Chromosome</keyword>
<evidence type="ECO:0000256" key="7">
    <source>
        <dbReference type="ARBA" id="ARBA00022833"/>
    </source>
</evidence>
<reference evidence="13 14" key="1">
    <citation type="submission" date="2011-02" db="EMBL/GenBank/DDBJ databases">
        <title>The Genome Sequence of Sphaeroforma arctica JP610.</title>
        <authorList>
            <consortium name="The Broad Institute Genome Sequencing Platform"/>
            <person name="Russ C."/>
            <person name="Cuomo C."/>
            <person name="Young S.K."/>
            <person name="Zeng Q."/>
            <person name="Gargeya S."/>
            <person name="Alvarado L."/>
            <person name="Berlin A."/>
            <person name="Chapman S.B."/>
            <person name="Chen Z."/>
            <person name="Freedman E."/>
            <person name="Gellesch M."/>
            <person name="Goldberg J."/>
            <person name="Griggs A."/>
            <person name="Gujja S."/>
            <person name="Heilman E."/>
            <person name="Heiman D."/>
            <person name="Howarth C."/>
            <person name="Mehta T."/>
            <person name="Neiman D."/>
            <person name="Pearson M."/>
            <person name="Roberts A."/>
            <person name="Saif S."/>
            <person name="Shea T."/>
            <person name="Shenoy N."/>
            <person name="Sisk P."/>
            <person name="Stolte C."/>
            <person name="Sykes S."/>
            <person name="White J."/>
            <person name="Yandava C."/>
            <person name="Burger G."/>
            <person name="Gray M.W."/>
            <person name="Holland P.W.H."/>
            <person name="King N."/>
            <person name="Lang F.B.F."/>
            <person name="Roger A.J."/>
            <person name="Ruiz-Trillo I."/>
            <person name="Haas B."/>
            <person name="Nusbaum C."/>
            <person name="Birren B."/>
        </authorList>
    </citation>
    <scope>NUCLEOTIDE SEQUENCE [LARGE SCALE GENOMIC DNA]</scope>
    <source>
        <strain evidence="13 14">JP610</strain>
    </source>
</reference>
<feature type="coiled-coil region" evidence="10">
    <location>
        <begin position="181"/>
        <end position="210"/>
    </location>
</feature>